<reference evidence="10" key="1">
    <citation type="journal article" date="2014" name="Int. J. Syst. Evol. Microbiol.">
        <title>Complete genome sequence of Corynebacterium casei LMG S-19264T (=DSM 44701T), isolated from a smear-ripened cheese.</title>
        <authorList>
            <consortium name="US DOE Joint Genome Institute (JGI-PGF)"/>
            <person name="Walter F."/>
            <person name="Albersmeier A."/>
            <person name="Kalinowski J."/>
            <person name="Ruckert C."/>
        </authorList>
    </citation>
    <scope>NUCLEOTIDE SEQUENCE</scope>
    <source>
        <strain evidence="10">CGMCC 1.16548</strain>
    </source>
</reference>
<evidence type="ECO:0000256" key="1">
    <source>
        <dbReference type="ARBA" id="ARBA00004651"/>
    </source>
</evidence>
<gene>
    <name evidence="10" type="ORF">GCM10011600_17960</name>
</gene>
<evidence type="ECO:0000256" key="5">
    <source>
        <dbReference type="ARBA" id="ARBA00022692"/>
    </source>
</evidence>
<evidence type="ECO:0000256" key="3">
    <source>
        <dbReference type="ARBA" id="ARBA00022448"/>
    </source>
</evidence>
<dbReference type="EMBL" id="BNAI01000003">
    <property type="protein sequence ID" value="GHF17572.1"/>
    <property type="molecule type" value="Genomic_DNA"/>
</dbReference>
<name>A0A8J3GR20_9MICO</name>
<evidence type="ECO:0000256" key="7">
    <source>
        <dbReference type="ARBA" id="ARBA00023136"/>
    </source>
</evidence>
<evidence type="ECO:0000256" key="4">
    <source>
        <dbReference type="ARBA" id="ARBA00022475"/>
    </source>
</evidence>
<comment type="subcellular location">
    <subcellularLocation>
        <location evidence="1 8">Cell membrane</location>
        <topology evidence="1 8">Multi-pass membrane protein</topology>
    </subcellularLocation>
</comment>
<feature type="transmembrane region" description="Helical" evidence="8">
    <location>
        <begin position="132"/>
        <end position="154"/>
    </location>
</feature>
<keyword evidence="11" id="KW-1185">Reference proteome</keyword>
<evidence type="ECO:0000313" key="11">
    <source>
        <dbReference type="Proteomes" id="UP000617531"/>
    </source>
</evidence>
<dbReference type="GO" id="GO:0055085">
    <property type="term" value="P:transmembrane transport"/>
    <property type="evidence" value="ECO:0007669"/>
    <property type="project" value="InterPro"/>
</dbReference>
<dbReference type="SUPFAM" id="SSF161098">
    <property type="entry name" value="MetI-like"/>
    <property type="match status" value="1"/>
</dbReference>
<keyword evidence="7 8" id="KW-0472">Membrane</keyword>
<proteinExistence type="inferred from homology"/>
<protein>
    <submittedName>
        <fullName evidence="10">Spermidine/putrescine ABC transporter permease</fullName>
    </submittedName>
</protein>
<reference evidence="10" key="2">
    <citation type="submission" date="2020-09" db="EMBL/GenBank/DDBJ databases">
        <authorList>
            <person name="Sun Q."/>
            <person name="Zhou Y."/>
        </authorList>
    </citation>
    <scope>NUCLEOTIDE SEQUENCE</scope>
    <source>
        <strain evidence="10">CGMCC 1.16548</strain>
    </source>
</reference>
<keyword evidence="3 8" id="KW-0813">Transport</keyword>
<feature type="transmembrane region" description="Helical" evidence="8">
    <location>
        <begin position="234"/>
        <end position="255"/>
    </location>
</feature>
<dbReference type="Proteomes" id="UP000617531">
    <property type="component" value="Unassembled WGS sequence"/>
</dbReference>
<dbReference type="PROSITE" id="PS50928">
    <property type="entry name" value="ABC_TM1"/>
    <property type="match status" value="1"/>
</dbReference>
<dbReference type="RefSeq" id="WP_191283152.1">
    <property type="nucleotide sequence ID" value="NZ_BNAI01000003.1"/>
</dbReference>
<dbReference type="AlphaFoldDB" id="A0A8J3GR20"/>
<evidence type="ECO:0000313" key="10">
    <source>
        <dbReference type="EMBL" id="GHF17572.1"/>
    </source>
</evidence>
<organism evidence="10 11">
    <name type="scientific">Pseudolysinimonas yzui</name>
    <dbReference type="NCBI Taxonomy" id="2708254"/>
    <lineage>
        <taxon>Bacteria</taxon>
        <taxon>Bacillati</taxon>
        <taxon>Actinomycetota</taxon>
        <taxon>Actinomycetes</taxon>
        <taxon>Micrococcales</taxon>
        <taxon>Microbacteriaceae</taxon>
        <taxon>Pseudolysinimonas</taxon>
    </lineage>
</organism>
<sequence length="266" mass="28489">MRLSSTARAVLATVTTLVLAVIYLPLGVVLVNSFSTSTTLTWPPPGFTLEWWGRAFRNVGALEAIGTSVQIALGATAISLVLGTLVAIALQRYRFFGRDVVSLLVILPIALPGIVTGIALNNFFRTIIDVRLGIFTIIVAHATFCIVTVFNNVIARLRRTGTSLEEASADLGAGIWTTFRLVTFPQLRSALLAGGLLAFALSFDEIIVTTFTAGSGVTTLPIWIFENLFRPNQAPIVSVIAVMLVAVSVVPIWLAQRLAGADQAQH</sequence>
<feature type="transmembrane region" description="Helical" evidence="8">
    <location>
        <begin position="69"/>
        <end position="88"/>
    </location>
</feature>
<dbReference type="InterPro" id="IPR035906">
    <property type="entry name" value="MetI-like_sf"/>
</dbReference>
<feature type="domain" description="ABC transmembrane type-1" evidence="9">
    <location>
        <begin position="65"/>
        <end position="255"/>
    </location>
</feature>
<comment type="caution">
    <text evidence="10">The sequence shown here is derived from an EMBL/GenBank/DDBJ whole genome shotgun (WGS) entry which is preliminary data.</text>
</comment>
<feature type="transmembrane region" description="Helical" evidence="8">
    <location>
        <begin position="190"/>
        <end position="214"/>
    </location>
</feature>
<evidence type="ECO:0000256" key="6">
    <source>
        <dbReference type="ARBA" id="ARBA00022989"/>
    </source>
</evidence>
<dbReference type="PANTHER" id="PTHR43848:SF2">
    <property type="entry name" value="PUTRESCINE TRANSPORT SYSTEM PERMEASE PROTEIN POTI"/>
    <property type="match status" value="1"/>
</dbReference>
<evidence type="ECO:0000256" key="8">
    <source>
        <dbReference type="RuleBase" id="RU363032"/>
    </source>
</evidence>
<dbReference type="InterPro" id="IPR051789">
    <property type="entry name" value="Bact_Polyamine_Transport"/>
</dbReference>
<accession>A0A8J3GR20</accession>
<dbReference type="Gene3D" id="1.10.3720.10">
    <property type="entry name" value="MetI-like"/>
    <property type="match status" value="1"/>
</dbReference>
<dbReference type="PANTHER" id="PTHR43848">
    <property type="entry name" value="PUTRESCINE TRANSPORT SYSTEM PERMEASE PROTEIN POTI"/>
    <property type="match status" value="1"/>
</dbReference>
<comment type="similarity">
    <text evidence="2">Belongs to the binding-protein-dependent transport system permease family. CysTW subfamily.</text>
</comment>
<feature type="transmembrane region" description="Helical" evidence="8">
    <location>
        <begin position="100"/>
        <end position="120"/>
    </location>
</feature>
<keyword evidence="5 8" id="KW-0812">Transmembrane</keyword>
<dbReference type="InterPro" id="IPR000515">
    <property type="entry name" value="MetI-like"/>
</dbReference>
<dbReference type="GO" id="GO:0005886">
    <property type="term" value="C:plasma membrane"/>
    <property type="evidence" value="ECO:0007669"/>
    <property type="project" value="UniProtKB-SubCell"/>
</dbReference>
<dbReference type="CDD" id="cd06261">
    <property type="entry name" value="TM_PBP2"/>
    <property type="match status" value="1"/>
</dbReference>
<feature type="transmembrane region" description="Helical" evidence="8">
    <location>
        <begin position="9"/>
        <end position="34"/>
    </location>
</feature>
<keyword evidence="6 8" id="KW-1133">Transmembrane helix</keyword>
<evidence type="ECO:0000259" key="9">
    <source>
        <dbReference type="PROSITE" id="PS50928"/>
    </source>
</evidence>
<dbReference type="Pfam" id="PF00528">
    <property type="entry name" value="BPD_transp_1"/>
    <property type="match status" value="1"/>
</dbReference>
<keyword evidence="4" id="KW-1003">Cell membrane</keyword>
<evidence type="ECO:0000256" key="2">
    <source>
        <dbReference type="ARBA" id="ARBA00007069"/>
    </source>
</evidence>